<name>A0ABD2SMY4_9SOLN</name>
<dbReference type="InterPro" id="IPR025724">
    <property type="entry name" value="GAG-pre-integrase_dom"/>
</dbReference>
<sequence length="271" mass="30585">MGTGDEEEAPASLDPAMAFVTQKWQGRGRGDSYYRGRGGQRVRGRSYNQKQYNTTENKGNQPKESSKSNSCQICGRNNHTTLSCFYIWDYSYQAQQEVPQALALMLFSDQIDNNLYMDSGATNHMVQSKGTLLNSTPFKGHKSIMVGNGDKLRITHVGDKHIGRSLRLKDVFVVPNLKKNLNSVSKLVKDNACSLKFMDEGFIVKDKRTKPILAKGNMRHNLYTLEGNLHEALTATKAKKNSDTIWHQRLGHPHSKALNYLHHNKMIDVKS</sequence>
<keyword evidence="5" id="KW-1185">Reference proteome</keyword>
<gene>
    <name evidence="4" type="ORF">AABB24_024254</name>
</gene>
<dbReference type="Proteomes" id="UP001627284">
    <property type="component" value="Unassembled WGS sequence"/>
</dbReference>
<reference evidence="4 5" key="1">
    <citation type="submission" date="2024-05" db="EMBL/GenBank/DDBJ databases">
        <title>De novo assembly of an allotetraploid wild potato.</title>
        <authorList>
            <person name="Hosaka A.J."/>
        </authorList>
    </citation>
    <scope>NUCLEOTIDE SEQUENCE [LARGE SCALE GENOMIC DNA]</scope>
    <source>
        <tissue evidence="4">Young leaves</tissue>
    </source>
</reference>
<feature type="compositionally biased region" description="Polar residues" evidence="1">
    <location>
        <begin position="46"/>
        <end position="71"/>
    </location>
</feature>
<evidence type="ECO:0000313" key="4">
    <source>
        <dbReference type="EMBL" id="KAL3345216.1"/>
    </source>
</evidence>
<feature type="domain" description="Retrovirus-related Pol polyprotein from transposon TNT 1-94-like beta-barrel" evidence="3">
    <location>
        <begin position="116"/>
        <end position="190"/>
    </location>
</feature>
<evidence type="ECO:0000259" key="2">
    <source>
        <dbReference type="Pfam" id="PF13976"/>
    </source>
</evidence>
<feature type="domain" description="GAG-pre-integrase" evidence="2">
    <location>
        <begin position="221"/>
        <end position="268"/>
    </location>
</feature>
<dbReference type="EMBL" id="JBJKTR010000014">
    <property type="protein sequence ID" value="KAL3345216.1"/>
    <property type="molecule type" value="Genomic_DNA"/>
</dbReference>
<evidence type="ECO:0000259" key="3">
    <source>
        <dbReference type="Pfam" id="PF22936"/>
    </source>
</evidence>
<evidence type="ECO:0000256" key="1">
    <source>
        <dbReference type="SAM" id="MobiDB-lite"/>
    </source>
</evidence>
<dbReference type="AlphaFoldDB" id="A0ABD2SMY4"/>
<protein>
    <recommendedName>
        <fullName evidence="6">GAG-pre-integrase domain-containing protein</fullName>
    </recommendedName>
</protein>
<dbReference type="InterPro" id="IPR054722">
    <property type="entry name" value="PolX-like_BBD"/>
</dbReference>
<dbReference type="Pfam" id="PF13976">
    <property type="entry name" value="gag_pre-integrs"/>
    <property type="match status" value="1"/>
</dbReference>
<feature type="region of interest" description="Disordered" evidence="1">
    <location>
        <begin position="24"/>
        <end position="71"/>
    </location>
</feature>
<comment type="caution">
    <text evidence="4">The sequence shown here is derived from an EMBL/GenBank/DDBJ whole genome shotgun (WGS) entry which is preliminary data.</text>
</comment>
<accession>A0ABD2SMY4</accession>
<organism evidence="4 5">
    <name type="scientific">Solanum stoloniferum</name>
    <dbReference type="NCBI Taxonomy" id="62892"/>
    <lineage>
        <taxon>Eukaryota</taxon>
        <taxon>Viridiplantae</taxon>
        <taxon>Streptophyta</taxon>
        <taxon>Embryophyta</taxon>
        <taxon>Tracheophyta</taxon>
        <taxon>Spermatophyta</taxon>
        <taxon>Magnoliopsida</taxon>
        <taxon>eudicotyledons</taxon>
        <taxon>Gunneridae</taxon>
        <taxon>Pentapetalae</taxon>
        <taxon>asterids</taxon>
        <taxon>lamiids</taxon>
        <taxon>Solanales</taxon>
        <taxon>Solanaceae</taxon>
        <taxon>Solanoideae</taxon>
        <taxon>Solaneae</taxon>
        <taxon>Solanum</taxon>
    </lineage>
</organism>
<proteinExistence type="predicted"/>
<evidence type="ECO:0008006" key="6">
    <source>
        <dbReference type="Google" id="ProtNLM"/>
    </source>
</evidence>
<dbReference type="Pfam" id="PF22936">
    <property type="entry name" value="Pol_BBD"/>
    <property type="match status" value="1"/>
</dbReference>
<evidence type="ECO:0000313" key="5">
    <source>
        <dbReference type="Proteomes" id="UP001627284"/>
    </source>
</evidence>